<evidence type="ECO:0000256" key="2">
    <source>
        <dbReference type="SAM" id="SignalP"/>
    </source>
</evidence>
<dbReference type="InterPro" id="IPR036291">
    <property type="entry name" value="NAD(P)-bd_dom_sf"/>
</dbReference>
<dbReference type="InterPro" id="IPR013154">
    <property type="entry name" value="ADH-like_N"/>
</dbReference>
<sequence length="275" mass="27890">MPVRPGAGRPWCRRAARWLALAAAAALAPARPRAAASAALPAAPTPRPLRAQRRGLLLGWSAASAAGTAAASSARAEGGRMRQVILRQYGDLSDPSLARVEDAPEPSLAEDEVLVRVRAVGLNPIDFKIAAGNLGGVAPLPIFPGTDCSGVVERVGSRVSSLQVGDEVFGNGFGFLADLAAVKADRLAPKPKSWSFERAAALPTVGLTTSVVLAASPGLAGKSVVVVGASGGVGTLALQAARAAGAARIICGVFGPQRRLRSRAGRGRGAGLHAR</sequence>
<evidence type="ECO:0000313" key="5">
    <source>
        <dbReference type="Proteomes" id="UP001189429"/>
    </source>
</evidence>
<dbReference type="InterPro" id="IPR011032">
    <property type="entry name" value="GroES-like_sf"/>
</dbReference>
<accession>A0ABN9S8L6</accession>
<feature type="domain" description="Enoyl reductase (ER)" evidence="3">
    <location>
        <begin position="90"/>
        <end position="275"/>
    </location>
</feature>
<dbReference type="PANTHER" id="PTHR44154">
    <property type="entry name" value="QUINONE OXIDOREDUCTASE"/>
    <property type="match status" value="1"/>
</dbReference>
<dbReference type="Gene3D" id="3.40.50.720">
    <property type="entry name" value="NAD(P)-binding Rossmann-like Domain"/>
    <property type="match status" value="1"/>
</dbReference>
<dbReference type="SUPFAM" id="SSF50129">
    <property type="entry name" value="GroES-like"/>
    <property type="match status" value="1"/>
</dbReference>
<dbReference type="SMART" id="SM00829">
    <property type="entry name" value="PKS_ER"/>
    <property type="match status" value="1"/>
</dbReference>
<dbReference type="EMBL" id="CAUYUJ010009702">
    <property type="protein sequence ID" value="CAK0827480.1"/>
    <property type="molecule type" value="Genomic_DNA"/>
</dbReference>
<evidence type="ECO:0000259" key="3">
    <source>
        <dbReference type="SMART" id="SM00829"/>
    </source>
</evidence>
<dbReference type="Proteomes" id="UP001189429">
    <property type="component" value="Unassembled WGS sequence"/>
</dbReference>
<dbReference type="SUPFAM" id="SSF51735">
    <property type="entry name" value="NAD(P)-binding Rossmann-fold domains"/>
    <property type="match status" value="1"/>
</dbReference>
<dbReference type="InterPro" id="IPR020843">
    <property type="entry name" value="ER"/>
</dbReference>
<dbReference type="Pfam" id="PF08240">
    <property type="entry name" value="ADH_N"/>
    <property type="match status" value="1"/>
</dbReference>
<evidence type="ECO:0000313" key="4">
    <source>
        <dbReference type="EMBL" id="CAK0827480.1"/>
    </source>
</evidence>
<feature type="signal peptide" evidence="2">
    <location>
        <begin position="1"/>
        <end position="30"/>
    </location>
</feature>
<organism evidence="4 5">
    <name type="scientific">Prorocentrum cordatum</name>
    <dbReference type="NCBI Taxonomy" id="2364126"/>
    <lineage>
        <taxon>Eukaryota</taxon>
        <taxon>Sar</taxon>
        <taxon>Alveolata</taxon>
        <taxon>Dinophyceae</taxon>
        <taxon>Prorocentrales</taxon>
        <taxon>Prorocentraceae</taxon>
        <taxon>Prorocentrum</taxon>
    </lineage>
</organism>
<keyword evidence="2" id="KW-0732">Signal</keyword>
<comment type="caution">
    <text evidence="4">The sequence shown here is derived from an EMBL/GenBank/DDBJ whole genome shotgun (WGS) entry which is preliminary data.</text>
</comment>
<feature type="chain" id="PRO_5046533061" description="Enoyl reductase (ER) domain-containing protein" evidence="2">
    <location>
        <begin position="31"/>
        <end position="275"/>
    </location>
</feature>
<keyword evidence="1" id="KW-0521">NADP</keyword>
<protein>
    <recommendedName>
        <fullName evidence="3">Enoyl reductase (ER) domain-containing protein</fullName>
    </recommendedName>
</protein>
<dbReference type="InterPro" id="IPR051603">
    <property type="entry name" value="Zinc-ADH_QOR/CCCR"/>
</dbReference>
<name>A0ABN9S8L6_9DINO</name>
<proteinExistence type="predicted"/>
<gene>
    <name evidence="4" type="ORF">PCOR1329_LOCUS27005</name>
</gene>
<dbReference type="PANTHER" id="PTHR44154:SF1">
    <property type="entry name" value="QUINONE OXIDOREDUCTASE"/>
    <property type="match status" value="1"/>
</dbReference>
<keyword evidence="5" id="KW-1185">Reference proteome</keyword>
<dbReference type="Gene3D" id="3.90.180.10">
    <property type="entry name" value="Medium-chain alcohol dehydrogenases, catalytic domain"/>
    <property type="match status" value="1"/>
</dbReference>
<evidence type="ECO:0000256" key="1">
    <source>
        <dbReference type="ARBA" id="ARBA00022857"/>
    </source>
</evidence>
<reference evidence="4" key="1">
    <citation type="submission" date="2023-10" db="EMBL/GenBank/DDBJ databases">
        <authorList>
            <person name="Chen Y."/>
            <person name="Shah S."/>
            <person name="Dougan E. K."/>
            <person name="Thang M."/>
            <person name="Chan C."/>
        </authorList>
    </citation>
    <scope>NUCLEOTIDE SEQUENCE [LARGE SCALE GENOMIC DNA]</scope>
</reference>